<feature type="transmembrane region" description="Helical" evidence="3">
    <location>
        <begin position="103"/>
        <end position="120"/>
    </location>
</feature>
<organism evidence="4 5">
    <name type="scientific">Aquicella siphonis</name>
    <dbReference type="NCBI Taxonomy" id="254247"/>
    <lineage>
        <taxon>Bacteria</taxon>
        <taxon>Pseudomonadati</taxon>
        <taxon>Pseudomonadota</taxon>
        <taxon>Gammaproteobacteria</taxon>
        <taxon>Legionellales</taxon>
        <taxon>Coxiellaceae</taxon>
        <taxon>Aquicella</taxon>
    </lineage>
</organism>
<feature type="transmembrane region" description="Helical" evidence="3">
    <location>
        <begin position="132"/>
        <end position="155"/>
    </location>
</feature>
<feature type="transmembrane region" description="Helical" evidence="3">
    <location>
        <begin position="46"/>
        <end position="65"/>
    </location>
</feature>
<dbReference type="Gene3D" id="1.10.1760.20">
    <property type="match status" value="1"/>
</dbReference>
<gene>
    <name evidence="4" type="primary">bioY</name>
    <name evidence="4" type="ORF">AQUSIP_26280</name>
</gene>
<evidence type="ECO:0000256" key="3">
    <source>
        <dbReference type="SAM" id="Phobius"/>
    </source>
</evidence>
<dbReference type="PIRSF" id="PIRSF016661">
    <property type="entry name" value="BioY"/>
    <property type="match status" value="1"/>
</dbReference>
<keyword evidence="3" id="KW-1133">Transmembrane helix</keyword>
<feature type="transmembrane region" description="Helical" evidence="3">
    <location>
        <begin position="167"/>
        <end position="186"/>
    </location>
</feature>
<comment type="subcellular location">
    <subcellularLocation>
        <location evidence="2">Cell membrane</location>
        <topology evidence="2">Multi-pass membrane protein</topology>
    </subcellularLocation>
</comment>
<dbReference type="EMBL" id="LR699120">
    <property type="protein sequence ID" value="VVC77301.1"/>
    <property type="molecule type" value="Genomic_DNA"/>
</dbReference>
<sequence>MTYSLSLNTPMQSIFCSKQGGLAKQVLLVITGVLVLAFSSQLSIPLMPVPLTFQSTTVVLIGMAYGPRNGSYVIMAYLLAGICGIPVFADFSAGISKLYGPTMGYLIGFLPAAFLSGYLAQKGFAKNIYTSFVAACLGVSVIFFLGVTILAQYAGLRAAIEFGLVPFLLSEPIKLIAVACVIPKLWKRQ</sequence>
<dbReference type="AlphaFoldDB" id="A0A5E4PLM1"/>
<dbReference type="KEGG" id="asip:AQUSIP_26280"/>
<dbReference type="PANTHER" id="PTHR34295">
    <property type="entry name" value="BIOTIN TRANSPORTER BIOY"/>
    <property type="match status" value="1"/>
</dbReference>
<dbReference type="Proteomes" id="UP000324194">
    <property type="component" value="Chromosome 2"/>
</dbReference>
<reference evidence="4 5" key="1">
    <citation type="submission" date="2019-08" db="EMBL/GenBank/DDBJ databases">
        <authorList>
            <person name="Guy L."/>
        </authorList>
    </citation>
    <scope>NUCLEOTIDE SEQUENCE [LARGE SCALE GENOMIC DNA]</scope>
    <source>
        <strain evidence="4 5">SGT-108</strain>
    </source>
</reference>
<name>A0A5E4PLM1_9COXI</name>
<feature type="transmembrane region" description="Helical" evidence="3">
    <location>
        <begin position="72"/>
        <end position="91"/>
    </location>
</feature>
<keyword evidence="2" id="KW-0813">Transport</keyword>
<feature type="transmembrane region" description="Helical" evidence="3">
    <location>
        <begin position="21"/>
        <end position="40"/>
    </location>
</feature>
<evidence type="ECO:0000256" key="1">
    <source>
        <dbReference type="ARBA" id="ARBA00010692"/>
    </source>
</evidence>
<keyword evidence="2" id="KW-1003">Cell membrane</keyword>
<dbReference type="RefSeq" id="WP_148340765.1">
    <property type="nucleotide sequence ID" value="NZ_LR699120.1"/>
</dbReference>
<evidence type="ECO:0000256" key="2">
    <source>
        <dbReference type="PIRNR" id="PIRNR016661"/>
    </source>
</evidence>
<dbReference type="GO" id="GO:0015225">
    <property type="term" value="F:biotin transmembrane transporter activity"/>
    <property type="evidence" value="ECO:0007669"/>
    <property type="project" value="UniProtKB-UniRule"/>
</dbReference>
<dbReference type="GO" id="GO:0005886">
    <property type="term" value="C:plasma membrane"/>
    <property type="evidence" value="ECO:0007669"/>
    <property type="project" value="UniProtKB-SubCell"/>
</dbReference>
<proteinExistence type="inferred from homology"/>
<dbReference type="InterPro" id="IPR003784">
    <property type="entry name" value="BioY"/>
</dbReference>
<protein>
    <recommendedName>
        <fullName evidence="2">Biotin transporter</fullName>
    </recommendedName>
</protein>
<dbReference type="OrthoDB" id="9803495at2"/>
<keyword evidence="3" id="KW-0812">Transmembrane</keyword>
<evidence type="ECO:0000313" key="4">
    <source>
        <dbReference type="EMBL" id="VVC77301.1"/>
    </source>
</evidence>
<dbReference type="Pfam" id="PF02632">
    <property type="entry name" value="BioY"/>
    <property type="match status" value="1"/>
</dbReference>
<accession>A0A5E4PLM1</accession>
<dbReference type="PANTHER" id="PTHR34295:SF1">
    <property type="entry name" value="BIOTIN TRANSPORTER BIOY"/>
    <property type="match status" value="1"/>
</dbReference>
<keyword evidence="5" id="KW-1185">Reference proteome</keyword>
<evidence type="ECO:0000313" key="5">
    <source>
        <dbReference type="Proteomes" id="UP000324194"/>
    </source>
</evidence>
<keyword evidence="2 3" id="KW-0472">Membrane</keyword>
<comment type="similarity">
    <text evidence="1 2">Belongs to the BioY family.</text>
</comment>